<dbReference type="AlphaFoldDB" id="A0A2P0QFB5"/>
<protein>
    <submittedName>
        <fullName evidence="1">Uncharacterized protein</fullName>
    </submittedName>
</protein>
<organism evidence="1">
    <name type="scientific">Pseudomonas syringae pv. actinidiae</name>
    <dbReference type="NCBI Taxonomy" id="103796"/>
    <lineage>
        <taxon>Bacteria</taxon>
        <taxon>Pseudomonadati</taxon>
        <taxon>Pseudomonadota</taxon>
        <taxon>Gammaproteobacteria</taxon>
        <taxon>Pseudomonadales</taxon>
        <taxon>Pseudomonadaceae</taxon>
        <taxon>Pseudomonas</taxon>
        <taxon>Pseudomonas syringae</taxon>
    </lineage>
</organism>
<name>A0A2P0QFB5_PSESF</name>
<reference evidence="1" key="1">
    <citation type="submission" date="2016-03" db="EMBL/GenBank/DDBJ databases">
        <title>The evolution of Pseudomonas syringae pv. actinidiae in New Zealand.</title>
        <authorList>
            <person name="Taiaroa G."/>
            <person name="Poulter R.T.M."/>
            <person name="Lamont I."/>
            <person name="Stockwell P."/>
            <person name="Butler M.I."/>
        </authorList>
    </citation>
    <scope>NUCLEOTIDE SEQUENCE</scope>
    <source>
        <strain evidence="1">RT652</strain>
        <plasmid evidence="1">pUR_RT652</plasmid>
    </source>
</reference>
<accession>A0A2P0QFB5</accession>
<dbReference type="EMBL" id="KX009061">
    <property type="protein sequence ID" value="ARO45056.1"/>
    <property type="molecule type" value="Genomic_DNA"/>
</dbReference>
<proteinExistence type="predicted"/>
<evidence type="ECO:0000313" key="1">
    <source>
        <dbReference type="EMBL" id="ARO45056.1"/>
    </source>
</evidence>
<geneLocation type="plasmid" evidence="1">
    <name>pUR_RT652</name>
</geneLocation>
<sequence length="88" mass="9872">MDNRMQFRELIARHELKQYEAAALICAYTSRPCAVRTVRSWINDPEKPSSYPCPDWAVSALKDALRLRESGSAKELGGLEGMDQEGEG</sequence>
<keyword evidence="1" id="KW-0614">Plasmid</keyword>